<dbReference type="EMBL" id="JYDI01000204">
    <property type="protein sequence ID" value="KRY48535.1"/>
    <property type="molecule type" value="Genomic_DNA"/>
</dbReference>
<dbReference type="Proteomes" id="UP000054653">
    <property type="component" value="Unassembled WGS sequence"/>
</dbReference>
<dbReference type="AlphaFoldDB" id="A0A0V1CH40"/>
<gene>
    <name evidence="1" type="ORF">T03_1561</name>
</gene>
<name>A0A0V1CH40_TRIBR</name>
<protein>
    <submittedName>
        <fullName evidence="1">Uncharacterized protein</fullName>
    </submittedName>
</protein>
<organism evidence="1 2">
    <name type="scientific">Trichinella britovi</name>
    <name type="common">Parasitic roundworm</name>
    <dbReference type="NCBI Taxonomy" id="45882"/>
    <lineage>
        <taxon>Eukaryota</taxon>
        <taxon>Metazoa</taxon>
        <taxon>Ecdysozoa</taxon>
        <taxon>Nematoda</taxon>
        <taxon>Enoplea</taxon>
        <taxon>Dorylaimia</taxon>
        <taxon>Trichinellida</taxon>
        <taxon>Trichinellidae</taxon>
        <taxon>Trichinella</taxon>
    </lineage>
</organism>
<reference evidence="1 2" key="1">
    <citation type="submission" date="2015-01" db="EMBL/GenBank/DDBJ databases">
        <title>Evolution of Trichinella species and genotypes.</title>
        <authorList>
            <person name="Korhonen P.K."/>
            <person name="Edoardo P."/>
            <person name="Giuseppe L.R."/>
            <person name="Gasser R.B."/>
        </authorList>
    </citation>
    <scope>NUCLEOTIDE SEQUENCE [LARGE SCALE GENOMIC DNA]</scope>
    <source>
        <strain evidence="1">ISS120</strain>
    </source>
</reference>
<sequence>MVHWLNLTNSSSTLHNSLIYHYITIAKKRFQNSEKTFFTQNTKTAKSIAHEIFIKPIFLQK</sequence>
<proteinExistence type="predicted"/>
<comment type="caution">
    <text evidence="1">The sequence shown here is derived from an EMBL/GenBank/DDBJ whole genome shotgun (WGS) entry which is preliminary data.</text>
</comment>
<keyword evidence="2" id="KW-1185">Reference proteome</keyword>
<evidence type="ECO:0000313" key="2">
    <source>
        <dbReference type="Proteomes" id="UP000054653"/>
    </source>
</evidence>
<accession>A0A0V1CH40</accession>
<evidence type="ECO:0000313" key="1">
    <source>
        <dbReference type="EMBL" id="KRY48535.1"/>
    </source>
</evidence>